<dbReference type="InterPro" id="IPR002711">
    <property type="entry name" value="HNH"/>
</dbReference>
<dbReference type="PANTHER" id="PTHR33877">
    <property type="entry name" value="SLL1193 PROTEIN"/>
    <property type="match status" value="1"/>
</dbReference>
<keyword evidence="2" id="KW-0540">Nuclease</keyword>
<dbReference type="GO" id="GO:0008270">
    <property type="term" value="F:zinc ion binding"/>
    <property type="evidence" value="ECO:0007669"/>
    <property type="project" value="InterPro"/>
</dbReference>
<dbReference type="EMBL" id="VFQC01000001">
    <property type="protein sequence ID" value="TQN30603.1"/>
    <property type="molecule type" value="Genomic_DNA"/>
</dbReference>
<evidence type="ECO:0000313" key="2">
    <source>
        <dbReference type="EMBL" id="TQN30603.1"/>
    </source>
</evidence>
<evidence type="ECO:0000259" key="1">
    <source>
        <dbReference type="SMART" id="SM00507"/>
    </source>
</evidence>
<dbReference type="CDD" id="cd00085">
    <property type="entry name" value="HNHc"/>
    <property type="match status" value="1"/>
</dbReference>
<keyword evidence="2" id="KW-0378">Hydrolase</keyword>
<protein>
    <submittedName>
        <fullName evidence="2">HNH endonuclease</fullName>
    </submittedName>
</protein>
<gene>
    <name evidence="2" type="ORF">FHX37_0485</name>
</gene>
<dbReference type="Pfam" id="PF01844">
    <property type="entry name" value="HNH"/>
    <property type="match status" value="1"/>
</dbReference>
<feature type="domain" description="HNH nuclease" evidence="1">
    <location>
        <begin position="117"/>
        <end position="177"/>
    </location>
</feature>
<sequence length="192" mass="21004">MRYVGEGSLADESVICRDCRRKARERTCLWCGALFVASRPGRGSYCSRACCGKAKNGTTVSPAVIRPRPCADCGAEVRNSANTPLCEGCAKIRESARCVRKNRTRRALQRGAQAERYTLEEIASRDKRTCQLCGKRVAMARKYPDPKSPVIDHIIPIVEGGDDVRANVQLAHFVCNSRKGAHPAGEQLALIG</sequence>
<dbReference type="GO" id="GO:0003676">
    <property type="term" value="F:nucleic acid binding"/>
    <property type="evidence" value="ECO:0007669"/>
    <property type="project" value="InterPro"/>
</dbReference>
<dbReference type="InterPro" id="IPR052892">
    <property type="entry name" value="NA-targeting_endonuclease"/>
</dbReference>
<dbReference type="PANTHER" id="PTHR33877:SF2">
    <property type="entry name" value="OS07G0170200 PROTEIN"/>
    <property type="match status" value="1"/>
</dbReference>
<accession>A0A543NFI7</accession>
<organism evidence="2 3">
    <name type="scientific">Haloactinospora alba</name>
    <dbReference type="NCBI Taxonomy" id="405555"/>
    <lineage>
        <taxon>Bacteria</taxon>
        <taxon>Bacillati</taxon>
        <taxon>Actinomycetota</taxon>
        <taxon>Actinomycetes</taxon>
        <taxon>Streptosporangiales</taxon>
        <taxon>Nocardiopsidaceae</taxon>
        <taxon>Haloactinospora</taxon>
    </lineage>
</organism>
<comment type="caution">
    <text evidence="2">The sequence shown here is derived from an EMBL/GenBank/DDBJ whole genome shotgun (WGS) entry which is preliminary data.</text>
</comment>
<dbReference type="InterPro" id="IPR003615">
    <property type="entry name" value="HNH_nuc"/>
</dbReference>
<evidence type="ECO:0000313" key="3">
    <source>
        <dbReference type="Proteomes" id="UP000317422"/>
    </source>
</evidence>
<reference evidence="2 3" key="1">
    <citation type="submission" date="2019-06" db="EMBL/GenBank/DDBJ databases">
        <title>Sequencing the genomes of 1000 actinobacteria strains.</title>
        <authorList>
            <person name="Klenk H.-P."/>
        </authorList>
    </citation>
    <scope>NUCLEOTIDE SEQUENCE [LARGE SCALE GENOMIC DNA]</scope>
    <source>
        <strain evidence="2 3">DSM 45015</strain>
    </source>
</reference>
<keyword evidence="2" id="KW-0255">Endonuclease</keyword>
<name>A0A543NFI7_9ACTN</name>
<proteinExistence type="predicted"/>
<dbReference type="Proteomes" id="UP000317422">
    <property type="component" value="Unassembled WGS sequence"/>
</dbReference>
<dbReference type="Gene3D" id="1.10.30.50">
    <property type="match status" value="1"/>
</dbReference>
<dbReference type="GO" id="GO:0004519">
    <property type="term" value="F:endonuclease activity"/>
    <property type="evidence" value="ECO:0007669"/>
    <property type="project" value="UniProtKB-KW"/>
</dbReference>
<dbReference type="AlphaFoldDB" id="A0A543NFI7"/>
<dbReference type="SMART" id="SM00507">
    <property type="entry name" value="HNHc"/>
    <property type="match status" value="1"/>
</dbReference>
<keyword evidence="3" id="KW-1185">Reference proteome</keyword>